<protein>
    <submittedName>
        <fullName evidence="1">Uncharacterized protein</fullName>
    </submittedName>
</protein>
<gene>
    <name evidence="1" type="ORF">CR513_57948</name>
</gene>
<organism evidence="1 2">
    <name type="scientific">Mucuna pruriens</name>
    <name type="common">Velvet bean</name>
    <name type="synonym">Dolichos pruriens</name>
    <dbReference type="NCBI Taxonomy" id="157652"/>
    <lineage>
        <taxon>Eukaryota</taxon>
        <taxon>Viridiplantae</taxon>
        <taxon>Streptophyta</taxon>
        <taxon>Embryophyta</taxon>
        <taxon>Tracheophyta</taxon>
        <taxon>Spermatophyta</taxon>
        <taxon>Magnoliopsida</taxon>
        <taxon>eudicotyledons</taxon>
        <taxon>Gunneridae</taxon>
        <taxon>Pentapetalae</taxon>
        <taxon>rosids</taxon>
        <taxon>fabids</taxon>
        <taxon>Fabales</taxon>
        <taxon>Fabaceae</taxon>
        <taxon>Papilionoideae</taxon>
        <taxon>50 kb inversion clade</taxon>
        <taxon>NPAAA clade</taxon>
        <taxon>indigoferoid/millettioid clade</taxon>
        <taxon>Phaseoleae</taxon>
        <taxon>Mucuna</taxon>
    </lineage>
</organism>
<comment type="caution">
    <text evidence="1">The sequence shown here is derived from an EMBL/GenBank/DDBJ whole genome shotgun (WGS) entry which is preliminary data.</text>
</comment>
<name>A0A371EC39_MUCPR</name>
<dbReference type="EMBL" id="QJKJ01014805">
    <property type="protein sequence ID" value="RDX63602.1"/>
    <property type="molecule type" value="Genomic_DNA"/>
</dbReference>
<proteinExistence type="predicted"/>
<keyword evidence="2" id="KW-1185">Reference proteome</keyword>
<accession>A0A371EC39</accession>
<evidence type="ECO:0000313" key="1">
    <source>
        <dbReference type="EMBL" id="RDX63602.1"/>
    </source>
</evidence>
<dbReference type="AlphaFoldDB" id="A0A371EC39"/>
<feature type="non-terminal residue" evidence="1">
    <location>
        <position position="1"/>
    </location>
</feature>
<evidence type="ECO:0000313" key="2">
    <source>
        <dbReference type="Proteomes" id="UP000257109"/>
    </source>
</evidence>
<sequence length="272" mass="31105">MIVLVETNLPKELEDQEMIVNDSEAKSQLVAHALAPLRSSPREHPYGTHSKTRLMIPTHDATNHQLINPTLIVVLHPYQFENPHSTKMLQLFEERLRATEGVDYSNFNVANNLCLIPSVVIPPKFKLLEFDKYKGNTCPKNHLIMYSRKMTSHAHDDKPDFDGKGWSQLPTKTANGSCSVQPNENNKHERSYPLECARFLVAVRLMLLITLVSPIDRDRVIGIRALTLEIREEGERDVDPKLFIKAFQEQFKALNSKLDDLQLIPKYRSPTS</sequence>
<reference evidence="1" key="1">
    <citation type="submission" date="2018-05" db="EMBL/GenBank/DDBJ databases">
        <title>Draft genome of Mucuna pruriens seed.</title>
        <authorList>
            <person name="Nnadi N.E."/>
            <person name="Vos R."/>
            <person name="Hasami M.H."/>
            <person name="Devisetty U.K."/>
            <person name="Aguiy J.C."/>
        </authorList>
    </citation>
    <scope>NUCLEOTIDE SEQUENCE [LARGE SCALE GENOMIC DNA]</scope>
    <source>
        <strain evidence="1">JCA_2017</strain>
    </source>
</reference>
<dbReference type="Proteomes" id="UP000257109">
    <property type="component" value="Unassembled WGS sequence"/>
</dbReference>